<dbReference type="RefSeq" id="WP_021297947.1">
    <property type="nucleotide sequence ID" value="NZ_AURB01000165.1"/>
</dbReference>
<keyword evidence="4" id="KW-0804">Transcription</keyword>
<accession>A0A9E7CSS0</accession>
<name>T0CZA2_ALIAG</name>
<dbReference type="Proteomes" id="UP000829401">
    <property type="component" value="Chromosome"/>
</dbReference>
<dbReference type="KEGG" id="aaco:K1I37_06215"/>
<dbReference type="STRING" id="1356854.N007_13945"/>
<proteinExistence type="inferred from homology"/>
<accession>T0CZA2</accession>
<organism evidence="5 6">
    <name type="scientific">Alicyclobacillus acidoterrestris (strain ATCC 49025 / DSM 3922 / CIP 106132 / NCIMB 13137 / GD3B)</name>
    <dbReference type="NCBI Taxonomy" id="1356854"/>
    <lineage>
        <taxon>Bacteria</taxon>
        <taxon>Bacillati</taxon>
        <taxon>Bacillota</taxon>
        <taxon>Bacilli</taxon>
        <taxon>Bacillales</taxon>
        <taxon>Alicyclobacillaceae</taxon>
        <taxon>Alicyclobacillus</taxon>
    </lineage>
</organism>
<dbReference type="SUPFAM" id="SSF46785">
    <property type="entry name" value="Winged helix' DNA-binding domain"/>
    <property type="match status" value="1"/>
</dbReference>
<evidence type="ECO:0000256" key="2">
    <source>
        <dbReference type="ARBA" id="ARBA00023015"/>
    </source>
</evidence>
<dbReference type="PANTHER" id="PTHR30126:SF78">
    <property type="entry name" value="HTH LYSR-TYPE DOMAIN-CONTAINING PROTEIN"/>
    <property type="match status" value="1"/>
</dbReference>
<keyword evidence="2" id="KW-0805">Transcription regulation</keyword>
<comment type="similarity">
    <text evidence="1">Belongs to the LysR transcriptional regulatory family.</text>
</comment>
<dbReference type="Gene3D" id="1.10.10.10">
    <property type="entry name" value="Winged helix-like DNA-binding domain superfamily/Winged helix DNA-binding domain"/>
    <property type="match status" value="1"/>
</dbReference>
<keyword evidence="6" id="KW-1185">Reference proteome</keyword>
<dbReference type="PROSITE" id="PS50931">
    <property type="entry name" value="HTH_LYSR"/>
    <property type="match status" value="1"/>
</dbReference>
<dbReference type="GO" id="GO:0003700">
    <property type="term" value="F:DNA-binding transcription factor activity"/>
    <property type="evidence" value="ECO:0007669"/>
    <property type="project" value="InterPro"/>
</dbReference>
<dbReference type="PRINTS" id="PR00039">
    <property type="entry name" value="HTHLYSR"/>
</dbReference>
<dbReference type="InterPro" id="IPR036390">
    <property type="entry name" value="WH_DNA-bd_sf"/>
</dbReference>
<sequence length="304" mass="35407">MDEKDCRILQCLWQEKNLTRAADRLYITQPALTYRLRRLEQEFGAAVMFRNGKGIGFTPEGEYLVHYAQKMLSELQQTKDKIANMSHEVQGNLRVGVSSYFGLHNLPKILRGYHADFPKVHINVTTGWSEEIYELLIHDDIHVGVVRGDFHWPEAKYLLSEERICIISKSEIHLDDLPSLPQISYKAPVLANNLASYAHSSLAQMIDDWWYERFHVPPHISMQVDSFETCKEMVKNVFGYAIVPSNFVHRRDGLKHIDLVRKDGVMVKRGTWMFYREAALQYTMVDKFIDFMKNFSNEAADSEW</sequence>
<evidence type="ECO:0000256" key="3">
    <source>
        <dbReference type="ARBA" id="ARBA00023125"/>
    </source>
</evidence>
<evidence type="ECO:0000313" key="5">
    <source>
        <dbReference type="EMBL" id="UNO50080.1"/>
    </source>
</evidence>
<dbReference type="AlphaFoldDB" id="T0CZA2"/>
<dbReference type="OrthoDB" id="9803735at2"/>
<dbReference type="InterPro" id="IPR000847">
    <property type="entry name" value="LysR_HTH_N"/>
</dbReference>
<dbReference type="Pfam" id="PF00126">
    <property type="entry name" value="HTH_1"/>
    <property type="match status" value="1"/>
</dbReference>
<dbReference type="eggNOG" id="COG0583">
    <property type="taxonomic scope" value="Bacteria"/>
</dbReference>
<keyword evidence="3" id="KW-0238">DNA-binding</keyword>
<protein>
    <submittedName>
        <fullName evidence="5">LysR family transcriptional regulator</fullName>
    </submittedName>
</protein>
<dbReference type="CDD" id="cd05466">
    <property type="entry name" value="PBP2_LTTR_substrate"/>
    <property type="match status" value="1"/>
</dbReference>
<dbReference type="Pfam" id="PF03466">
    <property type="entry name" value="LysR_substrate"/>
    <property type="match status" value="1"/>
</dbReference>
<dbReference type="GO" id="GO:0000976">
    <property type="term" value="F:transcription cis-regulatory region binding"/>
    <property type="evidence" value="ECO:0007669"/>
    <property type="project" value="TreeGrafter"/>
</dbReference>
<dbReference type="InterPro" id="IPR036388">
    <property type="entry name" value="WH-like_DNA-bd_sf"/>
</dbReference>
<dbReference type="PANTHER" id="PTHR30126">
    <property type="entry name" value="HTH-TYPE TRANSCRIPTIONAL REGULATOR"/>
    <property type="match status" value="1"/>
</dbReference>
<reference evidence="6" key="1">
    <citation type="journal article" date="2022" name="G3 (Bethesda)">
        <title>Unveiling the complete genome sequence of Alicyclobacillus acidoterrestris DSM 3922T, a taint-producing strain.</title>
        <authorList>
            <person name="Leonardo I.C."/>
            <person name="Barreto Crespo M.T."/>
            <person name="Gaspar F.B."/>
        </authorList>
    </citation>
    <scope>NUCLEOTIDE SEQUENCE [LARGE SCALE GENOMIC DNA]</scope>
    <source>
        <strain evidence="6">DSM 3922</strain>
    </source>
</reference>
<dbReference type="SUPFAM" id="SSF53850">
    <property type="entry name" value="Periplasmic binding protein-like II"/>
    <property type="match status" value="1"/>
</dbReference>
<evidence type="ECO:0000256" key="1">
    <source>
        <dbReference type="ARBA" id="ARBA00009437"/>
    </source>
</evidence>
<dbReference type="InterPro" id="IPR005119">
    <property type="entry name" value="LysR_subst-bd"/>
</dbReference>
<evidence type="ECO:0000313" key="6">
    <source>
        <dbReference type="Proteomes" id="UP000829401"/>
    </source>
</evidence>
<dbReference type="Gene3D" id="3.40.190.290">
    <property type="match status" value="1"/>
</dbReference>
<evidence type="ECO:0000256" key="4">
    <source>
        <dbReference type="ARBA" id="ARBA00023163"/>
    </source>
</evidence>
<dbReference type="EMBL" id="CP080467">
    <property type="protein sequence ID" value="UNO50080.1"/>
    <property type="molecule type" value="Genomic_DNA"/>
</dbReference>
<gene>
    <name evidence="5" type="ORF">K1I37_06215</name>
</gene>